<dbReference type="PANTHER" id="PTHR42711">
    <property type="entry name" value="ABC TRANSPORTER ATP-BINDING PROTEIN"/>
    <property type="match status" value="1"/>
</dbReference>
<dbReference type="PROSITE" id="PS50893">
    <property type="entry name" value="ABC_TRANSPORTER_2"/>
    <property type="match status" value="1"/>
</dbReference>
<dbReference type="InterPro" id="IPR003593">
    <property type="entry name" value="AAA+_ATPase"/>
</dbReference>
<comment type="caution">
    <text evidence="5">The sequence shown here is derived from an EMBL/GenBank/DDBJ whole genome shotgun (WGS) entry which is preliminary data.</text>
</comment>
<evidence type="ECO:0000313" key="6">
    <source>
        <dbReference type="Proteomes" id="UP000031339"/>
    </source>
</evidence>
<evidence type="ECO:0000256" key="3">
    <source>
        <dbReference type="ARBA" id="ARBA00022741"/>
    </source>
</evidence>
<dbReference type="InterPro" id="IPR027417">
    <property type="entry name" value="P-loop_NTPase"/>
</dbReference>
<evidence type="ECO:0000313" key="5">
    <source>
        <dbReference type="EMBL" id="KIC78253.1"/>
    </source>
</evidence>
<comment type="similarity">
    <text evidence="1">Belongs to the ABC transporter superfamily.</text>
</comment>
<dbReference type="Proteomes" id="UP000031339">
    <property type="component" value="Unassembled WGS sequence"/>
</dbReference>
<name>A0A0C1HVX5_STRCV</name>
<dbReference type="Pfam" id="PF00005">
    <property type="entry name" value="ABC_tran"/>
    <property type="match status" value="1"/>
</dbReference>
<dbReference type="GO" id="GO:0005524">
    <property type="term" value="F:ATP binding"/>
    <property type="evidence" value="ECO:0007669"/>
    <property type="project" value="UniProtKB-KW"/>
</dbReference>
<proteinExistence type="inferred from homology"/>
<accession>A0A0C1HVX5</accession>
<dbReference type="RefSeq" id="WP_006269827.1">
    <property type="nucleotide sequence ID" value="NZ_CAJPUH010000049.1"/>
</dbReference>
<dbReference type="GO" id="GO:0016887">
    <property type="term" value="F:ATP hydrolysis activity"/>
    <property type="evidence" value="ECO:0007669"/>
    <property type="project" value="InterPro"/>
</dbReference>
<evidence type="ECO:0000256" key="2">
    <source>
        <dbReference type="ARBA" id="ARBA00022448"/>
    </source>
</evidence>
<dbReference type="SUPFAM" id="SSF52540">
    <property type="entry name" value="P-loop containing nucleoside triphosphate hydrolases"/>
    <property type="match status" value="1"/>
</dbReference>
<dbReference type="AlphaFoldDB" id="A0A0C1HVX5"/>
<dbReference type="PANTHER" id="PTHR42711:SF5">
    <property type="entry name" value="ABC TRANSPORTER ATP-BINDING PROTEIN NATA"/>
    <property type="match status" value="1"/>
</dbReference>
<evidence type="ECO:0000256" key="1">
    <source>
        <dbReference type="ARBA" id="ARBA00005417"/>
    </source>
</evidence>
<gene>
    <name evidence="5" type="ORF">RN79_01370</name>
</gene>
<keyword evidence="2" id="KW-0813">Transport</keyword>
<dbReference type="InterPro" id="IPR050763">
    <property type="entry name" value="ABC_transporter_ATP-binding"/>
</dbReference>
<dbReference type="InterPro" id="IPR003439">
    <property type="entry name" value="ABC_transporter-like_ATP-bd"/>
</dbReference>
<keyword evidence="4 5" id="KW-0067">ATP-binding</keyword>
<sequence>MILETRHLSKIYGNKRAVHNLNLQIEAGSFTAILGPNGAGKSTTIQMLTRLLQPTTGEILYNSNIKLGVVFQNSVLDDMLTVRENLDIRAGQYNMIDKGKVDSLIEQLGLKKFSTQLYGTLSGGQKRRVDIARALLNNPDVLFLDEPTTGLDIQTRKAIWELIHQLQIKEKMTVILTTHYLDEADDADMIYIVDHGQVIAKGSANQIKENYAQNFLKVFVTDTADFKEILKEEIPFEEVRVNELLIHPETTEKALEILTCGRSFIRQFEFRPGTMDDAFMALTGREVR</sequence>
<dbReference type="PROSITE" id="PS00211">
    <property type="entry name" value="ABC_TRANSPORTER_1"/>
    <property type="match status" value="1"/>
</dbReference>
<dbReference type="EMBL" id="JWIY01000001">
    <property type="protein sequence ID" value="KIC78253.1"/>
    <property type="molecule type" value="Genomic_DNA"/>
</dbReference>
<organism evidence="5 6">
    <name type="scientific">Streptococcus constellatus</name>
    <dbReference type="NCBI Taxonomy" id="76860"/>
    <lineage>
        <taxon>Bacteria</taxon>
        <taxon>Bacillati</taxon>
        <taxon>Bacillota</taxon>
        <taxon>Bacilli</taxon>
        <taxon>Lactobacillales</taxon>
        <taxon>Streptococcaceae</taxon>
        <taxon>Streptococcus</taxon>
        <taxon>Streptococcus anginosus group</taxon>
    </lineage>
</organism>
<dbReference type="Gene3D" id="3.40.50.300">
    <property type="entry name" value="P-loop containing nucleotide triphosphate hydrolases"/>
    <property type="match status" value="1"/>
</dbReference>
<protein>
    <submittedName>
        <fullName evidence="5">ABC transporter ATP-binding protein</fullName>
    </submittedName>
</protein>
<dbReference type="SMART" id="SM00382">
    <property type="entry name" value="AAA"/>
    <property type="match status" value="1"/>
</dbReference>
<keyword evidence="3" id="KW-0547">Nucleotide-binding</keyword>
<dbReference type="OrthoDB" id="9804819at2"/>
<dbReference type="InterPro" id="IPR017871">
    <property type="entry name" value="ABC_transporter-like_CS"/>
</dbReference>
<reference evidence="5 6" key="1">
    <citation type="submission" date="2014-12" db="EMBL/GenBank/DDBJ databases">
        <title>Partial genome sequence of Streptococcus constellatus KCOM 1650 (= ChDC B144).</title>
        <authorList>
            <person name="Kook J.-K."/>
            <person name="Park S.-N."/>
            <person name="Lim Y.K."/>
            <person name="Jo E."/>
        </authorList>
    </citation>
    <scope>NUCLEOTIDE SEQUENCE [LARGE SCALE GENOMIC DNA]</scope>
    <source>
        <strain evidence="5 6">KCOM 1650</strain>
    </source>
</reference>
<evidence type="ECO:0000256" key="4">
    <source>
        <dbReference type="ARBA" id="ARBA00022840"/>
    </source>
</evidence>
<dbReference type="GeneID" id="93846641"/>